<dbReference type="InterPro" id="IPR010982">
    <property type="entry name" value="Lambda_DNA-bd_dom_sf"/>
</dbReference>
<dbReference type="AlphaFoldDB" id="A4U2E3"/>
<dbReference type="InterPro" id="IPR001387">
    <property type="entry name" value="Cro/C1-type_HTH"/>
</dbReference>
<feature type="domain" description="HTH cro/C1-type" evidence="1">
    <location>
        <begin position="36"/>
        <end position="90"/>
    </location>
</feature>
<protein>
    <submittedName>
        <fullName evidence="2">Transcriptional regulators</fullName>
    </submittedName>
</protein>
<dbReference type="PROSITE" id="PS50943">
    <property type="entry name" value="HTH_CROC1"/>
    <property type="match status" value="1"/>
</dbReference>
<proteinExistence type="predicted"/>
<gene>
    <name evidence="2" type="ORF">MGR_3553</name>
</gene>
<sequence length="153" mass="16928">MVYTAAMPINLACAVTDPIPAEIRPNPLDLHLGKRIRARRNAIGLSLEDLAQAMAVATETLLAMENGSQRVGPQLLHRLSIVLDVPFGYFFDGMPRELDADFPGTPFDDCDPVGDDMREALELVRAYLAISDEKKRQMVHQLARKLSENPSAE</sequence>
<evidence type="ECO:0000313" key="2">
    <source>
        <dbReference type="EMBL" id="CAM77050.1"/>
    </source>
</evidence>
<organism evidence="2">
    <name type="scientific">Magnetospirillum gryphiswaldense</name>
    <dbReference type="NCBI Taxonomy" id="55518"/>
    <lineage>
        <taxon>Bacteria</taxon>
        <taxon>Pseudomonadati</taxon>
        <taxon>Pseudomonadota</taxon>
        <taxon>Alphaproteobacteria</taxon>
        <taxon>Rhodospirillales</taxon>
        <taxon>Rhodospirillaceae</taxon>
        <taxon>Magnetospirillum</taxon>
    </lineage>
</organism>
<dbReference type="GO" id="GO:0003677">
    <property type="term" value="F:DNA binding"/>
    <property type="evidence" value="ECO:0007669"/>
    <property type="project" value="InterPro"/>
</dbReference>
<dbReference type="SMART" id="SM00530">
    <property type="entry name" value="HTH_XRE"/>
    <property type="match status" value="1"/>
</dbReference>
<accession>A4U2E3</accession>
<dbReference type="Gene3D" id="1.10.260.40">
    <property type="entry name" value="lambda repressor-like DNA-binding domains"/>
    <property type="match status" value="1"/>
</dbReference>
<evidence type="ECO:0000259" key="1">
    <source>
        <dbReference type="PROSITE" id="PS50943"/>
    </source>
</evidence>
<dbReference type="Pfam" id="PF01381">
    <property type="entry name" value="HTH_3"/>
    <property type="match status" value="1"/>
</dbReference>
<name>A4U2E3_9PROT</name>
<dbReference type="CDD" id="cd00093">
    <property type="entry name" value="HTH_XRE"/>
    <property type="match status" value="1"/>
</dbReference>
<dbReference type="EMBL" id="CU459003">
    <property type="protein sequence ID" value="CAM77050.1"/>
    <property type="molecule type" value="Genomic_DNA"/>
</dbReference>
<dbReference type="SUPFAM" id="SSF47413">
    <property type="entry name" value="lambda repressor-like DNA-binding domains"/>
    <property type="match status" value="1"/>
</dbReference>
<reference evidence="2" key="1">
    <citation type="journal article" date="2007" name="J. Bacteriol.">
        <title>Comparative genome analysis of four magnetotactic bacteria reveals a complex set of group-specific genes implicated in magnetosome biomineralization and function.</title>
        <authorList>
            <person name="Richter M."/>
            <person name="Kube M."/>
            <person name="Bazylinski D.A."/>
            <person name="Lombardot T."/>
            <person name="Gloeckner F.O."/>
            <person name="Reinhardt R."/>
            <person name="Schueler D."/>
        </authorList>
    </citation>
    <scope>NUCLEOTIDE SEQUENCE</scope>
    <source>
        <strain evidence="2">MSR-1</strain>
    </source>
</reference>